<keyword evidence="7 14" id="KW-0812">Transmembrane</keyword>
<evidence type="ECO:0000256" key="13">
    <source>
        <dbReference type="ARBA" id="ARBA00038359"/>
    </source>
</evidence>
<protein>
    <recommendedName>
        <fullName evidence="20">Extracellular membrane protein CFEM domain-containing protein</fullName>
    </recommendedName>
</protein>
<evidence type="ECO:0000313" key="18">
    <source>
        <dbReference type="EMBL" id="QRC95210.1"/>
    </source>
</evidence>
<evidence type="ECO:0000259" key="17">
    <source>
        <dbReference type="Pfam" id="PF20684"/>
    </source>
</evidence>
<evidence type="ECO:0000256" key="8">
    <source>
        <dbReference type="ARBA" id="ARBA00022729"/>
    </source>
</evidence>
<evidence type="ECO:0000256" key="14">
    <source>
        <dbReference type="SAM" id="Phobius"/>
    </source>
</evidence>
<dbReference type="GO" id="GO:0098552">
    <property type="term" value="C:side of membrane"/>
    <property type="evidence" value="ECO:0007669"/>
    <property type="project" value="UniProtKB-KW"/>
</dbReference>
<evidence type="ECO:0000256" key="1">
    <source>
        <dbReference type="ARBA" id="ARBA00004141"/>
    </source>
</evidence>
<keyword evidence="5" id="KW-0964">Secreted</keyword>
<keyword evidence="10 14" id="KW-0472">Membrane</keyword>
<evidence type="ECO:0000256" key="5">
    <source>
        <dbReference type="ARBA" id="ARBA00022525"/>
    </source>
</evidence>
<evidence type="ECO:0000313" key="19">
    <source>
        <dbReference type="Proteomes" id="UP000663193"/>
    </source>
</evidence>
<feature type="chain" id="PRO_5031466215" description="Extracellular membrane protein CFEM domain-containing protein" evidence="15">
    <location>
        <begin position="21"/>
        <end position="518"/>
    </location>
</feature>
<keyword evidence="6" id="KW-0325">Glycoprotein</keyword>
<evidence type="ECO:0000256" key="11">
    <source>
        <dbReference type="ARBA" id="ARBA00023157"/>
    </source>
</evidence>
<dbReference type="PANTHER" id="PTHR33048">
    <property type="entry name" value="PTH11-LIKE INTEGRAL MEMBRANE PROTEIN (AFU_ORTHOLOGUE AFUA_5G11245)"/>
    <property type="match status" value="1"/>
</dbReference>
<keyword evidence="19" id="KW-1185">Reference proteome</keyword>
<dbReference type="Pfam" id="PF20684">
    <property type="entry name" value="Fung_rhodopsin"/>
    <property type="match status" value="1"/>
</dbReference>
<keyword evidence="8 15" id="KW-0732">Signal</keyword>
<comment type="similarity">
    <text evidence="4">Belongs to the RBT5 family.</text>
</comment>
<dbReference type="PANTHER" id="PTHR33048:SF160">
    <property type="entry name" value="SAT4 FAMILY MEMBRANE PROTEIN"/>
    <property type="match status" value="1"/>
</dbReference>
<dbReference type="AlphaFoldDB" id="A0A7U2F202"/>
<keyword evidence="12" id="KW-0449">Lipoprotein</keyword>
<feature type="signal peptide" evidence="15">
    <location>
        <begin position="1"/>
        <end position="20"/>
    </location>
</feature>
<sequence>MKFLAAPLFFVFALVSCAQSQNGSDVLQLAIKELPPCALKCTLSVVGASSCQLTEIGCIKNNNLLLEELTSCVRASCTIKESLTAKKFLAEIMGAPVRNDTALGTYTSLVVGGAAVLFFLLRVIARLPYFGGNWGLDDWVMTIAMVLIIPLTICAYILNQIGMGQDMWLVPFDNITKILEIFYYTELLYLASVALTKISILLFYLRIFPQTGLRKAIWVTIGLCVVYIITFVTATALQCIPIRLAWERWDGEHHGRCINLNADAWCSAAANIVLDLIVIILPMKEIKKLAISKRRKAGVMFMFLGGLFITVVSILRLKYLVQFAHTDNVTWDYLPIGYWSAVESHVGVMVAALPAIRSLQRSISDRLFPKPVTATSYYEDETKNSSRKASRKDSHSHILSSLARSHIDKEDFMRLDEYEMGIGADMKDGPSSVNSPTLSHFERSLGRHFRPDDDVAPLAFAGAPMSEPIDQQRGHSMNPSMGRIMVQSEFSVNSGSHIGQAISRTDSEELTDKIRCRI</sequence>
<feature type="transmembrane region" description="Helical" evidence="14">
    <location>
        <begin position="295"/>
        <end position="316"/>
    </location>
</feature>
<reference evidence="19" key="1">
    <citation type="journal article" date="2021" name="BMC Genomics">
        <title>Chromosome-level genome assembly and manually-curated proteome of model necrotroph Parastagonospora nodorum Sn15 reveals a genome-wide trove of candidate effector homologs, and redundancy of virulence-related functions within an accessory chromosome.</title>
        <authorList>
            <person name="Bertazzoni S."/>
            <person name="Jones D.A.B."/>
            <person name="Phan H.T."/>
            <person name="Tan K.-C."/>
            <person name="Hane J.K."/>
        </authorList>
    </citation>
    <scope>NUCLEOTIDE SEQUENCE [LARGE SCALE GENOMIC DNA]</scope>
    <source>
        <strain evidence="19">SN15 / ATCC MYA-4574 / FGSC 10173)</strain>
    </source>
</reference>
<dbReference type="Pfam" id="PF05730">
    <property type="entry name" value="CFEM"/>
    <property type="match status" value="1"/>
</dbReference>
<comment type="subcellular location">
    <subcellularLocation>
        <location evidence="2">Membrane</location>
        <topology evidence="2">Lipid-anchor</topology>
        <topology evidence="2">GPI-anchor</topology>
    </subcellularLocation>
    <subcellularLocation>
        <location evidence="1">Membrane</location>
        <topology evidence="1">Multi-pass membrane protein</topology>
    </subcellularLocation>
    <subcellularLocation>
        <location evidence="3">Secreted</location>
    </subcellularLocation>
</comment>
<evidence type="ECO:0000256" key="6">
    <source>
        <dbReference type="ARBA" id="ARBA00022622"/>
    </source>
</evidence>
<feature type="transmembrane region" description="Helical" evidence="14">
    <location>
        <begin position="106"/>
        <end position="127"/>
    </location>
</feature>
<keyword evidence="11" id="KW-1015">Disulfide bond</keyword>
<feature type="transmembrane region" description="Helical" evidence="14">
    <location>
        <begin position="139"/>
        <end position="161"/>
    </location>
</feature>
<evidence type="ECO:0000259" key="16">
    <source>
        <dbReference type="Pfam" id="PF05730"/>
    </source>
</evidence>
<dbReference type="Proteomes" id="UP000663193">
    <property type="component" value="Chromosome 5"/>
</dbReference>
<dbReference type="EMBL" id="CP069027">
    <property type="protein sequence ID" value="QRC95210.1"/>
    <property type="molecule type" value="Genomic_DNA"/>
</dbReference>
<evidence type="ECO:0000256" key="10">
    <source>
        <dbReference type="ARBA" id="ARBA00023136"/>
    </source>
</evidence>
<evidence type="ECO:0000256" key="2">
    <source>
        <dbReference type="ARBA" id="ARBA00004589"/>
    </source>
</evidence>
<evidence type="ECO:0000256" key="9">
    <source>
        <dbReference type="ARBA" id="ARBA00022989"/>
    </source>
</evidence>
<accession>A0A7U2F202</accession>
<keyword evidence="6" id="KW-0336">GPI-anchor</keyword>
<feature type="transmembrane region" description="Helical" evidence="14">
    <location>
        <begin position="181"/>
        <end position="205"/>
    </location>
</feature>
<evidence type="ECO:0000256" key="15">
    <source>
        <dbReference type="SAM" id="SignalP"/>
    </source>
</evidence>
<feature type="transmembrane region" description="Helical" evidence="14">
    <location>
        <begin position="336"/>
        <end position="356"/>
    </location>
</feature>
<gene>
    <name evidence="18" type="ORF">JI435_029170</name>
</gene>
<evidence type="ECO:0000256" key="7">
    <source>
        <dbReference type="ARBA" id="ARBA00022692"/>
    </source>
</evidence>
<dbReference type="InterPro" id="IPR049326">
    <property type="entry name" value="Rhodopsin_dom_fungi"/>
</dbReference>
<dbReference type="InterPro" id="IPR008427">
    <property type="entry name" value="Extracellular_membr_CFEM_dom"/>
</dbReference>
<evidence type="ECO:0008006" key="20">
    <source>
        <dbReference type="Google" id="ProtNLM"/>
    </source>
</evidence>
<feature type="domain" description="CFEM" evidence="16">
    <location>
        <begin position="31"/>
        <end position="90"/>
    </location>
</feature>
<evidence type="ECO:0000256" key="12">
    <source>
        <dbReference type="ARBA" id="ARBA00023288"/>
    </source>
</evidence>
<dbReference type="VEuPathDB" id="FungiDB:JI435_029170"/>
<feature type="transmembrane region" description="Helical" evidence="14">
    <location>
        <begin position="217"/>
        <end position="244"/>
    </location>
</feature>
<comment type="similarity">
    <text evidence="13">Belongs to the SAT4 family.</text>
</comment>
<dbReference type="PROSITE" id="PS51257">
    <property type="entry name" value="PROKAR_LIPOPROTEIN"/>
    <property type="match status" value="1"/>
</dbReference>
<dbReference type="GO" id="GO:0005576">
    <property type="term" value="C:extracellular region"/>
    <property type="evidence" value="ECO:0007669"/>
    <property type="project" value="UniProtKB-SubCell"/>
</dbReference>
<dbReference type="OrthoDB" id="5378633at2759"/>
<evidence type="ECO:0000256" key="3">
    <source>
        <dbReference type="ARBA" id="ARBA00004613"/>
    </source>
</evidence>
<proteinExistence type="inferred from homology"/>
<feature type="domain" description="Rhodopsin" evidence="17">
    <location>
        <begin position="121"/>
        <end position="360"/>
    </location>
</feature>
<evidence type="ECO:0000256" key="4">
    <source>
        <dbReference type="ARBA" id="ARBA00010031"/>
    </source>
</evidence>
<keyword evidence="9 14" id="KW-1133">Transmembrane helix</keyword>
<name>A0A7U2F202_PHANO</name>
<organism evidence="18 19">
    <name type="scientific">Phaeosphaeria nodorum (strain SN15 / ATCC MYA-4574 / FGSC 10173)</name>
    <name type="common">Glume blotch fungus</name>
    <name type="synonym">Parastagonospora nodorum</name>
    <dbReference type="NCBI Taxonomy" id="321614"/>
    <lineage>
        <taxon>Eukaryota</taxon>
        <taxon>Fungi</taxon>
        <taxon>Dikarya</taxon>
        <taxon>Ascomycota</taxon>
        <taxon>Pezizomycotina</taxon>
        <taxon>Dothideomycetes</taxon>
        <taxon>Pleosporomycetidae</taxon>
        <taxon>Pleosporales</taxon>
        <taxon>Pleosporineae</taxon>
        <taxon>Phaeosphaeriaceae</taxon>
        <taxon>Parastagonospora</taxon>
    </lineage>
</organism>
<dbReference type="InterPro" id="IPR052337">
    <property type="entry name" value="SAT4-like"/>
</dbReference>